<dbReference type="EMBL" id="JAENGZ010000041">
    <property type="protein sequence ID" value="KAG6972070.1"/>
    <property type="molecule type" value="Genomic_DNA"/>
</dbReference>
<protein>
    <recommendedName>
        <fullName evidence="2">A-kinase anchor protein 7-like phosphoesterase domain-containing protein</fullName>
    </recommendedName>
</protein>
<feature type="region of interest" description="Disordered" evidence="1">
    <location>
        <begin position="1"/>
        <end position="20"/>
    </location>
</feature>
<feature type="domain" description="A-kinase anchor protein 7-like phosphoesterase" evidence="2">
    <location>
        <begin position="24"/>
        <end position="227"/>
    </location>
</feature>
<dbReference type="Pfam" id="PF10469">
    <property type="entry name" value="AKAP7_NLS"/>
    <property type="match status" value="1"/>
</dbReference>
<evidence type="ECO:0000256" key="1">
    <source>
        <dbReference type="SAM" id="MobiDB-lite"/>
    </source>
</evidence>
<accession>A0A8T1UZA0</accession>
<sequence>MLSTRPDPRPRSRNKPRPRRREWPNFFVGFRVTSPDLVAHVEQLHTAIRDACPEVASCVIDPRTLHVTLCVLRLSNDAAIDQASQVLHSEAARVAAEEFMRGSPPQFDFSDWGFFGNNDVLHAKLDVTTADGRRLSAVAERLHGQFEQLGFTTERFRRPYSPHMTVWKTSRDRELIKGLNARREADEPSVQDDVFRVVTSFNTVAAETTSLGTEWPRSIELLSMKKKEGDGKSHCWVIVLAITDKWHQRYGAEVNNGVLNIVFFAYVDLAV</sequence>
<name>A0A8T1UZA0_9STRA</name>
<organism evidence="3 4">
    <name type="scientific">Phytophthora cactorum</name>
    <dbReference type="NCBI Taxonomy" id="29920"/>
    <lineage>
        <taxon>Eukaryota</taxon>
        <taxon>Sar</taxon>
        <taxon>Stramenopiles</taxon>
        <taxon>Oomycota</taxon>
        <taxon>Peronosporomycetes</taxon>
        <taxon>Peronosporales</taxon>
        <taxon>Peronosporaceae</taxon>
        <taxon>Phytophthora</taxon>
    </lineage>
</organism>
<comment type="caution">
    <text evidence="3">The sequence shown here is derived from an EMBL/GenBank/DDBJ whole genome shotgun (WGS) entry which is preliminary data.</text>
</comment>
<dbReference type="Proteomes" id="UP000688947">
    <property type="component" value="Unassembled WGS sequence"/>
</dbReference>
<evidence type="ECO:0000313" key="3">
    <source>
        <dbReference type="EMBL" id="KAG6972070.1"/>
    </source>
</evidence>
<dbReference type="VEuPathDB" id="FungiDB:PC110_g7874"/>
<dbReference type="AlphaFoldDB" id="A0A8T1UZA0"/>
<evidence type="ECO:0000313" key="4">
    <source>
        <dbReference type="Proteomes" id="UP000688947"/>
    </source>
</evidence>
<feature type="non-terminal residue" evidence="3">
    <location>
        <position position="1"/>
    </location>
</feature>
<feature type="compositionally biased region" description="Basic residues" evidence="1">
    <location>
        <begin position="11"/>
        <end position="20"/>
    </location>
</feature>
<dbReference type="OrthoDB" id="277832at2759"/>
<dbReference type="InterPro" id="IPR019510">
    <property type="entry name" value="AKAP7-like_phosphoesterase"/>
</dbReference>
<dbReference type="PANTHER" id="PTHR15934:SF2">
    <property type="entry name" value="A-KINASE ANCHOR PROTEIN 7-LIKE PHOSPHOESTERASE DOMAIN-CONTAINING PROTEIN"/>
    <property type="match status" value="1"/>
</dbReference>
<dbReference type="InterPro" id="IPR052641">
    <property type="entry name" value="AKAP7_isoform_gamma"/>
</dbReference>
<dbReference type="GO" id="GO:0005829">
    <property type="term" value="C:cytosol"/>
    <property type="evidence" value="ECO:0007669"/>
    <property type="project" value="TreeGrafter"/>
</dbReference>
<dbReference type="GO" id="GO:0010738">
    <property type="term" value="P:regulation of protein kinase A signaling"/>
    <property type="evidence" value="ECO:0007669"/>
    <property type="project" value="TreeGrafter"/>
</dbReference>
<feature type="compositionally biased region" description="Basic and acidic residues" evidence="1">
    <location>
        <begin position="1"/>
        <end position="10"/>
    </location>
</feature>
<dbReference type="PANTHER" id="PTHR15934">
    <property type="entry name" value="RNA 2',3'-CYCLIC PHOSPHODIESTERASE"/>
    <property type="match status" value="1"/>
</dbReference>
<dbReference type="GO" id="GO:0034237">
    <property type="term" value="F:protein kinase A regulatory subunit binding"/>
    <property type="evidence" value="ECO:0007669"/>
    <property type="project" value="TreeGrafter"/>
</dbReference>
<proteinExistence type="predicted"/>
<reference evidence="3" key="1">
    <citation type="submission" date="2021-01" db="EMBL/GenBank/DDBJ databases">
        <title>Phytophthora aleatoria, a newly-described species from Pinus radiata is distinct from Phytophthora cactorum isolates based on comparative genomics.</title>
        <authorList>
            <person name="Mcdougal R."/>
            <person name="Panda P."/>
            <person name="Williams N."/>
            <person name="Studholme D.J."/>
        </authorList>
    </citation>
    <scope>NUCLEOTIDE SEQUENCE</scope>
    <source>
        <strain evidence="3">NZFS 3830</strain>
    </source>
</reference>
<gene>
    <name evidence="3" type="ORF">JG687_00001676</name>
</gene>
<evidence type="ECO:0000259" key="2">
    <source>
        <dbReference type="Pfam" id="PF10469"/>
    </source>
</evidence>